<evidence type="ECO:0000313" key="3">
    <source>
        <dbReference type="EMBL" id="BBP45958.1"/>
    </source>
</evidence>
<dbReference type="PROSITE" id="PS51353">
    <property type="entry name" value="ARSC"/>
    <property type="match status" value="1"/>
</dbReference>
<dbReference type="RefSeq" id="WP_173272125.1">
    <property type="nucleotide sequence ID" value="NZ_AP021889.1"/>
</dbReference>
<gene>
    <name evidence="3" type="primary">arsC</name>
    <name evidence="3" type="ORF">THMIRHAS_13310</name>
</gene>
<sequence>MPEVMIYHNPSCSKSRGALEILQQNFAPDAIREIHYLQESMTLETLQRLCELLNKSPVNLIRKGEPKMAELNLGNTDAFSDQEWLMVLVENPILIERPIVVYRDKAVIARPPELVLTLLMNTD</sequence>
<dbReference type="InterPro" id="IPR036249">
    <property type="entry name" value="Thioredoxin-like_sf"/>
</dbReference>
<dbReference type="Proteomes" id="UP000501726">
    <property type="component" value="Chromosome"/>
</dbReference>
<dbReference type="AlphaFoldDB" id="A0A6F8PVC5"/>
<keyword evidence="4" id="KW-1185">Reference proteome</keyword>
<name>A0A6F8PVC5_9GAMM</name>
<dbReference type="SUPFAM" id="SSF52833">
    <property type="entry name" value="Thioredoxin-like"/>
    <property type="match status" value="1"/>
</dbReference>
<comment type="similarity">
    <text evidence="1 2">Belongs to the ArsC family.</text>
</comment>
<evidence type="ECO:0000313" key="4">
    <source>
        <dbReference type="Proteomes" id="UP000501726"/>
    </source>
</evidence>
<dbReference type="PANTHER" id="PTHR30041:SF4">
    <property type="entry name" value="ARSENATE REDUCTASE"/>
    <property type="match status" value="1"/>
</dbReference>
<evidence type="ECO:0000256" key="2">
    <source>
        <dbReference type="PROSITE-ProRule" id="PRU01282"/>
    </source>
</evidence>
<protein>
    <submittedName>
        <fullName evidence="3">Arsenate reductase (Glutaredoxin)</fullName>
    </submittedName>
</protein>
<proteinExistence type="inferred from homology"/>
<dbReference type="Pfam" id="PF03960">
    <property type="entry name" value="ArsC"/>
    <property type="match status" value="1"/>
</dbReference>
<organism evidence="3 4">
    <name type="scientific">Thiosulfatimonas sediminis</name>
    <dbReference type="NCBI Taxonomy" id="2675054"/>
    <lineage>
        <taxon>Bacteria</taxon>
        <taxon>Pseudomonadati</taxon>
        <taxon>Pseudomonadota</taxon>
        <taxon>Gammaproteobacteria</taxon>
        <taxon>Thiotrichales</taxon>
        <taxon>Piscirickettsiaceae</taxon>
        <taxon>Thiosulfatimonas</taxon>
    </lineage>
</organism>
<dbReference type="KEGG" id="tse:THMIRHAS_13310"/>
<dbReference type="InterPro" id="IPR006660">
    <property type="entry name" value="Arsenate_reductase-like"/>
</dbReference>
<dbReference type="Gene3D" id="3.40.30.10">
    <property type="entry name" value="Glutaredoxin"/>
    <property type="match status" value="1"/>
</dbReference>
<accession>A0A6F8PVC5</accession>
<dbReference type="EMBL" id="AP021889">
    <property type="protein sequence ID" value="BBP45958.1"/>
    <property type="molecule type" value="Genomic_DNA"/>
</dbReference>
<reference evidence="4" key="1">
    <citation type="submission" date="2019-11" db="EMBL/GenBank/DDBJ databases">
        <title>Isolation and characterization of two novel species in the genus Thiomicrorhabdus.</title>
        <authorList>
            <person name="Mochizuki J."/>
            <person name="Kojima H."/>
            <person name="Fukui M."/>
        </authorList>
    </citation>
    <scope>NUCLEOTIDE SEQUENCE [LARGE SCALE GENOMIC DNA]</scope>
    <source>
        <strain evidence="4">aks77</strain>
    </source>
</reference>
<evidence type="ECO:0000256" key="1">
    <source>
        <dbReference type="ARBA" id="ARBA00007198"/>
    </source>
</evidence>
<dbReference type="PANTHER" id="PTHR30041">
    <property type="entry name" value="ARSENATE REDUCTASE"/>
    <property type="match status" value="1"/>
</dbReference>